<evidence type="ECO:0000313" key="4">
    <source>
        <dbReference type="Proteomes" id="UP001519287"/>
    </source>
</evidence>
<dbReference type="InterPro" id="IPR001789">
    <property type="entry name" value="Sig_transdc_resp-reg_receiver"/>
</dbReference>
<dbReference type="Pfam" id="PF00072">
    <property type="entry name" value="Response_reg"/>
    <property type="match status" value="1"/>
</dbReference>
<feature type="modified residue" description="4-aspartylphosphate" evidence="1">
    <location>
        <position position="53"/>
    </location>
</feature>
<comment type="caution">
    <text evidence="3">The sequence shown here is derived from an EMBL/GenBank/DDBJ whole genome shotgun (WGS) entry which is preliminary data.</text>
</comment>
<name>A0ABS4J836_9BACL</name>
<accession>A0ABS4J836</accession>
<dbReference type="PROSITE" id="PS50110">
    <property type="entry name" value="RESPONSE_REGULATORY"/>
    <property type="match status" value="1"/>
</dbReference>
<dbReference type="SUPFAM" id="SSF52172">
    <property type="entry name" value="CheY-like"/>
    <property type="match status" value="1"/>
</dbReference>
<protein>
    <submittedName>
        <fullName evidence="3">Two-component system chemotaxis response regulator CheY</fullName>
    </submittedName>
</protein>
<keyword evidence="1" id="KW-0597">Phosphoprotein</keyword>
<organism evidence="3 4">
    <name type="scientific">Paenibacillus eucommiae</name>
    <dbReference type="NCBI Taxonomy" id="1355755"/>
    <lineage>
        <taxon>Bacteria</taxon>
        <taxon>Bacillati</taxon>
        <taxon>Bacillota</taxon>
        <taxon>Bacilli</taxon>
        <taxon>Bacillales</taxon>
        <taxon>Paenibacillaceae</taxon>
        <taxon>Paenibacillus</taxon>
    </lineage>
</organism>
<evidence type="ECO:0000313" key="3">
    <source>
        <dbReference type="EMBL" id="MBP1996009.1"/>
    </source>
</evidence>
<feature type="domain" description="Response regulatory" evidence="2">
    <location>
        <begin position="3"/>
        <end position="118"/>
    </location>
</feature>
<sequence>MAAVMIVDDAAFTRNILKHALEKAGHVVICEAANGEQAIEKYLAFRPELVIMDIVMPEMGGIQALKEIRRRDPYAIVVMCSAIGQKDTVIEAIQAGAADFIVKPFHDYRVLEALGRVLQHEKASS</sequence>
<gene>
    <name evidence="3" type="ORF">J2Z66_007653</name>
</gene>
<reference evidence="3 4" key="1">
    <citation type="submission" date="2021-03" db="EMBL/GenBank/DDBJ databases">
        <title>Genomic Encyclopedia of Type Strains, Phase IV (KMG-IV): sequencing the most valuable type-strain genomes for metagenomic binning, comparative biology and taxonomic classification.</title>
        <authorList>
            <person name="Goeker M."/>
        </authorList>
    </citation>
    <scope>NUCLEOTIDE SEQUENCE [LARGE SCALE GENOMIC DNA]</scope>
    <source>
        <strain evidence="3 4">DSM 26048</strain>
    </source>
</reference>
<dbReference type="InterPro" id="IPR052048">
    <property type="entry name" value="ST_Response_Regulator"/>
</dbReference>
<proteinExistence type="predicted"/>
<dbReference type="PANTHER" id="PTHR43228">
    <property type="entry name" value="TWO-COMPONENT RESPONSE REGULATOR"/>
    <property type="match status" value="1"/>
</dbReference>
<evidence type="ECO:0000259" key="2">
    <source>
        <dbReference type="PROSITE" id="PS50110"/>
    </source>
</evidence>
<dbReference type="Gene3D" id="3.40.50.2300">
    <property type="match status" value="1"/>
</dbReference>
<dbReference type="SMART" id="SM00448">
    <property type="entry name" value="REC"/>
    <property type="match status" value="1"/>
</dbReference>
<dbReference type="PANTHER" id="PTHR43228:SF1">
    <property type="entry name" value="TWO-COMPONENT RESPONSE REGULATOR ARR22"/>
    <property type="match status" value="1"/>
</dbReference>
<dbReference type="EMBL" id="JAGGLB010000042">
    <property type="protein sequence ID" value="MBP1996009.1"/>
    <property type="molecule type" value="Genomic_DNA"/>
</dbReference>
<evidence type="ECO:0000256" key="1">
    <source>
        <dbReference type="PROSITE-ProRule" id="PRU00169"/>
    </source>
</evidence>
<dbReference type="Proteomes" id="UP001519287">
    <property type="component" value="Unassembled WGS sequence"/>
</dbReference>
<dbReference type="InterPro" id="IPR011006">
    <property type="entry name" value="CheY-like_superfamily"/>
</dbReference>
<dbReference type="RefSeq" id="WP_312894966.1">
    <property type="nucleotide sequence ID" value="NZ_JAGGLB010000042.1"/>
</dbReference>
<keyword evidence="4" id="KW-1185">Reference proteome</keyword>